<dbReference type="OrthoDB" id="955522at2"/>
<dbReference type="EMBL" id="QPKV01000013">
    <property type="protein sequence ID" value="RDC54531.1"/>
    <property type="molecule type" value="Genomic_DNA"/>
</dbReference>
<name>A0A369PPK2_9SPHI</name>
<proteinExistence type="predicted"/>
<dbReference type="AlphaFoldDB" id="A0A369PPK2"/>
<evidence type="ECO:0008006" key="3">
    <source>
        <dbReference type="Google" id="ProtNLM"/>
    </source>
</evidence>
<evidence type="ECO:0000313" key="2">
    <source>
        <dbReference type="Proteomes" id="UP000253961"/>
    </source>
</evidence>
<evidence type="ECO:0000313" key="1">
    <source>
        <dbReference type="EMBL" id="RDC54531.1"/>
    </source>
</evidence>
<dbReference type="Proteomes" id="UP000253961">
    <property type="component" value="Unassembled WGS sequence"/>
</dbReference>
<accession>A0A369PPK2</accession>
<keyword evidence="2" id="KW-1185">Reference proteome</keyword>
<sequence length="125" mass="14002">MKKLLLPLLAILCIFYLSCKKGNDGPGEIYGKWKLTETLMDPGDGSGKYQKVKGKDQYLILEKSGKIEGDVLAEFSTFKILDSVRIEIKAKSNNQALTYYYKVSAKSLTLNPPCIEGCGLRFERN</sequence>
<comment type="caution">
    <text evidence="1">The sequence shown here is derived from an EMBL/GenBank/DDBJ whole genome shotgun (WGS) entry which is preliminary data.</text>
</comment>
<gene>
    <name evidence="1" type="ORF">DU508_21435</name>
</gene>
<dbReference type="RefSeq" id="WP_115404708.1">
    <property type="nucleotide sequence ID" value="NZ_QPKV01000013.1"/>
</dbReference>
<organism evidence="1 2">
    <name type="scientific">Pedobacter chinensis</name>
    <dbReference type="NCBI Taxonomy" id="2282421"/>
    <lineage>
        <taxon>Bacteria</taxon>
        <taxon>Pseudomonadati</taxon>
        <taxon>Bacteroidota</taxon>
        <taxon>Sphingobacteriia</taxon>
        <taxon>Sphingobacteriales</taxon>
        <taxon>Sphingobacteriaceae</taxon>
        <taxon>Pedobacter</taxon>
    </lineage>
</organism>
<protein>
    <recommendedName>
        <fullName evidence="3">Lipocalin-like domain-containing protein</fullName>
    </recommendedName>
</protein>
<reference evidence="1 2" key="1">
    <citation type="submission" date="2018-07" db="EMBL/GenBank/DDBJ databases">
        <title>Pedobacter sp. nov., isolated from soil.</title>
        <authorList>
            <person name="Zhou L.Y."/>
            <person name="Du Z.J."/>
        </authorList>
    </citation>
    <scope>NUCLEOTIDE SEQUENCE [LARGE SCALE GENOMIC DNA]</scope>
    <source>
        <strain evidence="1 2">JDX94</strain>
    </source>
</reference>